<evidence type="ECO:0000313" key="6">
    <source>
        <dbReference type="Proteomes" id="UP000600946"/>
    </source>
</evidence>
<organism evidence="5 6">
    <name type="scientific">Streptomyces xanthochromogenes</name>
    <dbReference type="NCBI Taxonomy" id="67384"/>
    <lineage>
        <taxon>Bacteria</taxon>
        <taxon>Bacillati</taxon>
        <taxon>Actinomycetota</taxon>
        <taxon>Actinomycetes</taxon>
        <taxon>Kitasatosporales</taxon>
        <taxon>Streptomycetaceae</taxon>
        <taxon>Streptomyces</taxon>
    </lineage>
</organism>
<dbReference type="SMART" id="SM01012">
    <property type="entry name" value="ANTAR"/>
    <property type="match status" value="1"/>
</dbReference>
<reference evidence="6" key="1">
    <citation type="journal article" date="2019" name="Int. J. Syst. Evol. Microbiol.">
        <title>The Global Catalogue of Microorganisms (GCM) 10K type strain sequencing project: providing services to taxonomists for standard genome sequencing and annotation.</title>
        <authorList>
            <consortium name="The Broad Institute Genomics Platform"/>
            <consortium name="The Broad Institute Genome Sequencing Center for Infectious Disease"/>
            <person name="Wu L."/>
            <person name="Ma J."/>
        </authorList>
    </citation>
    <scope>NUCLEOTIDE SEQUENCE [LARGE SCALE GENOMIC DNA]</scope>
    <source>
        <strain evidence="6">JCM 4594</strain>
    </source>
</reference>
<feature type="region of interest" description="Disordered" evidence="3">
    <location>
        <begin position="1"/>
        <end position="33"/>
    </location>
</feature>
<keyword evidence="2" id="KW-0804">Transcription</keyword>
<dbReference type="Proteomes" id="UP000600946">
    <property type="component" value="Unassembled WGS sequence"/>
</dbReference>
<dbReference type="PROSITE" id="PS50921">
    <property type="entry name" value="ANTAR"/>
    <property type="match status" value="1"/>
</dbReference>
<name>A0ABQ3ACN6_9ACTN</name>
<feature type="region of interest" description="Disordered" evidence="3">
    <location>
        <begin position="107"/>
        <end position="128"/>
    </location>
</feature>
<dbReference type="InterPro" id="IPR029016">
    <property type="entry name" value="GAF-like_dom_sf"/>
</dbReference>
<accession>A0ABQ3ACN6</accession>
<dbReference type="SUPFAM" id="SSF55781">
    <property type="entry name" value="GAF domain-like"/>
    <property type="match status" value="1"/>
</dbReference>
<comment type="caution">
    <text evidence="5">The sequence shown here is derived from an EMBL/GenBank/DDBJ whole genome shotgun (WGS) entry which is preliminary data.</text>
</comment>
<evidence type="ECO:0000313" key="5">
    <source>
        <dbReference type="EMBL" id="GGY42299.1"/>
    </source>
</evidence>
<sequence length="311" mass="33049">MQDAGFDTTVGAQPARAGDHSEGPCMTDNPAPDSRDVAVLREELARLREEAHHLRAQVRTRPLISHAQGILEERYRLPDGEAAFALLRIASQHHNVKLRVLAEAVTRSPRPEGRGTTWFSGPSTQPPPSLESIGLAATDNADRATVLSGVLSQTLAVVGAGMGNVQIADPAAEGLRIVQHTGLNARFVEHFAVVSDGTTSCARAAEETALTTVHDVATDPAFSEPDRRAILLAGSRACHSIPLVDEDGSCVGVVSAHLARPTADLHPAQVKALDSVGHEVGRWLGWQERGVLREALEHLHVLGRRSLGGGS</sequence>
<dbReference type="EMBL" id="BMUU01000006">
    <property type="protein sequence ID" value="GGY42299.1"/>
    <property type="molecule type" value="Genomic_DNA"/>
</dbReference>
<evidence type="ECO:0000256" key="2">
    <source>
        <dbReference type="ARBA" id="ARBA00023163"/>
    </source>
</evidence>
<dbReference type="Pfam" id="PF03861">
    <property type="entry name" value="ANTAR"/>
    <property type="match status" value="1"/>
</dbReference>
<keyword evidence="6" id="KW-1185">Reference proteome</keyword>
<evidence type="ECO:0000256" key="1">
    <source>
        <dbReference type="ARBA" id="ARBA00023015"/>
    </source>
</evidence>
<dbReference type="Pfam" id="PF01590">
    <property type="entry name" value="GAF"/>
    <property type="match status" value="1"/>
</dbReference>
<keyword evidence="1" id="KW-0805">Transcription regulation</keyword>
<evidence type="ECO:0000259" key="4">
    <source>
        <dbReference type="PROSITE" id="PS50921"/>
    </source>
</evidence>
<dbReference type="InterPro" id="IPR036388">
    <property type="entry name" value="WH-like_DNA-bd_sf"/>
</dbReference>
<feature type="domain" description="ANTAR" evidence="4">
    <location>
        <begin position="44"/>
        <end position="106"/>
    </location>
</feature>
<dbReference type="InterPro" id="IPR005561">
    <property type="entry name" value="ANTAR"/>
</dbReference>
<protein>
    <recommendedName>
        <fullName evidence="4">ANTAR domain-containing protein</fullName>
    </recommendedName>
</protein>
<dbReference type="Gene3D" id="1.10.10.10">
    <property type="entry name" value="Winged helix-like DNA-binding domain superfamily/Winged helix DNA-binding domain"/>
    <property type="match status" value="1"/>
</dbReference>
<dbReference type="Gene3D" id="3.30.450.40">
    <property type="match status" value="1"/>
</dbReference>
<evidence type="ECO:0000256" key="3">
    <source>
        <dbReference type="SAM" id="MobiDB-lite"/>
    </source>
</evidence>
<dbReference type="InterPro" id="IPR003018">
    <property type="entry name" value="GAF"/>
</dbReference>
<gene>
    <name evidence="5" type="ORF">GCM10010326_40620</name>
</gene>
<proteinExistence type="predicted"/>